<sequence length="52" mass="5822">MIAVKRLAGGWLFIIDLMNSYLTALNERGLSGGRKVYLYRDIIACVLSKGFN</sequence>
<name>V5TZ41_9ENTR</name>
<reference evidence="1 2" key="1">
    <citation type="journal article" date="2014" name="Genome Announc.">
        <title>Complete Genome Sequence of Cronobacter sakazakii Strain CMCC 45402.</title>
        <authorList>
            <person name="Zhao Z."/>
            <person name="Wang L."/>
            <person name="Wang B."/>
            <person name="Liang H."/>
            <person name="Ye Q."/>
            <person name="Zeng M."/>
        </authorList>
    </citation>
    <scope>NUCLEOTIDE SEQUENCE [LARGE SCALE GENOMIC DNA]</scope>
    <source>
        <strain evidence="2">45402</strain>
    </source>
</reference>
<dbReference type="HOGENOM" id="CLU_3078946_0_0_6"/>
<organism evidence="1 2">
    <name type="scientific">Cronobacter malonaticus</name>
    <dbReference type="NCBI Taxonomy" id="413503"/>
    <lineage>
        <taxon>Bacteria</taxon>
        <taxon>Pseudomonadati</taxon>
        <taxon>Pseudomonadota</taxon>
        <taxon>Gammaproteobacteria</taxon>
        <taxon>Enterobacterales</taxon>
        <taxon>Enterobacteriaceae</taxon>
        <taxon>Cronobacter</taxon>
    </lineage>
</organism>
<gene>
    <name evidence="1" type="ORF">P262_02867</name>
</gene>
<dbReference type="Proteomes" id="UP000018545">
    <property type="component" value="Chromosome"/>
</dbReference>
<evidence type="ECO:0000313" key="2">
    <source>
        <dbReference type="Proteomes" id="UP000018545"/>
    </source>
</evidence>
<dbReference type="AlphaFoldDB" id="V5TZ41"/>
<protein>
    <submittedName>
        <fullName evidence="1">Uncharacterized protein</fullName>
    </submittedName>
</protein>
<proteinExistence type="predicted"/>
<dbReference type="KEGG" id="csi:P262_02867"/>
<accession>V5TZ41</accession>
<dbReference type="EMBL" id="CP006731">
    <property type="protein sequence ID" value="AHB70408.1"/>
    <property type="molecule type" value="Genomic_DNA"/>
</dbReference>
<evidence type="ECO:0000313" key="1">
    <source>
        <dbReference type="EMBL" id="AHB70408.1"/>
    </source>
</evidence>